<dbReference type="Gene3D" id="1.10.150.240">
    <property type="entry name" value="Putative phosphatase, domain 2"/>
    <property type="match status" value="1"/>
</dbReference>
<dbReference type="GO" id="GO:0016787">
    <property type="term" value="F:hydrolase activity"/>
    <property type="evidence" value="ECO:0007669"/>
    <property type="project" value="UniProtKB-KW"/>
</dbReference>
<evidence type="ECO:0000313" key="2">
    <source>
        <dbReference type="Proteomes" id="UP000316360"/>
    </source>
</evidence>
<dbReference type="InterPro" id="IPR023214">
    <property type="entry name" value="HAD_sf"/>
</dbReference>
<dbReference type="InterPro" id="IPR036412">
    <property type="entry name" value="HAD-like_sf"/>
</dbReference>
<dbReference type="InterPro" id="IPR023198">
    <property type="entry name" value="PGP-like_dom2"/>
</dbReference>
<accession>A0A523S204</accession>
<name>A0A523S204_UNCAE</name>
<dbReference type="AlphaFoldDB" id="A0A523S204"/>
<dbReference type="InterPro" id="IPR041492">
    <property type="entry name" value="HAD_2"/>
</dbReference>
<dbReference type="NCBIfam" id="TIGR01549">
    <property type="entry name" value="HAD-SF-IA-v1"/>
    <property type="match status" value="1"/>
</dbReference>
<proteinExistence type="predicted"/>
<dbReference type="Pfam" id="PF13419">
    <property type="entry name" value="HAD_2"/>
    <property type="match status" value="1"/>
</dbReference>
<comment type="caution">
    <text evidence="1">The sequence shown here is derived from an EMBL/GenBank/DDBJ whole genome shotgun (WGS) entry which is preliminary data.</text>
</comment>
<dbReference type="SUPFAM" id="SSF56784">
    <property type="entry name" value="HAD-like"/>
    <property type="match status" value="1"/>
</dbReference>
<gene>
    <name evidence="1" type="ORF">E3J84_02305</name>
</gene>
<evidence type="ECO:0000313" key="1">
    <source>
        <dbReference type="EMBL" id="TET11891.1"/>
    </source>
</evidence>
<sequence length="348" mass="40130">MDSEELKIATERLKNFTQKKEFLMAIDSDGCVFDSMNPKQIIVFHPKIMEFYELWDIESYLREAAEFVNLFSRTRGYNRFIALQHIYRFLGERPEAKEAMIEQGIRLPDTTALDAYVEEYKDISLGNPTLEEYIQKKAGSSLESSSENSLSRLLAWSKAVNLTIADKIKNIPPFDYVGESLSLASQNADLVVVSQTPYEALDREWRQHNLDSYVTAIAGQEMGKKEEHIRIAAQKRYPSNKILMIGDAPGDKRAADANEALFYPIIPGRETESWKRLVKEALLKFFEGTFTDIYQEALLAEFDQALPSKPPWQEPGYSHQVSYKEIEPLRKAMYERFDPEGRLLLWKV</sequence>
<dbReference type="InterPro" id="IPR006439">
    <property type="entry name" value="HAD-SF_hydro_IA"/>
</dbReference>
<dbReference type="CDD" id="cd01427">
    <property type="entry name" value="HAD_like"/>
    <property type="match status" value="1"/>
</dbReference>
<reference evidence="1 2" key="1">
    <citation type="submission" date="2019-03" db="EMBL/GenBank/DDBJ databases">
        <title>Metabolic potential of uncultured bacteria and archaea associated with petroleum seepage in deep-sea sediments.</title>
        <authorList>
            <person name="Dong X."/>
            <person name="Hubert C."/>
        </authorList>
    </citation>
    <scope>NUCLEOTIDE SEQUENCE [LARGE SCALE GENOMIC DNA]</scope>
    <source>
        <strain evidence="1">E44_bin7</strain>
    </source>
</reference>
<keyword evidence="1" id="KW-0378">Hydrolase</keyword>
<organism evidence="1 2">
    <name type="scientific">Aerophobetes bacterium</name>
    <dbReference type="NCBI Taxonomy" id="2030807"/>
    <lineage>
        <taxon>Bacteria</taxon>
        <taxon>Candidatus Aerophobota</taxon>
    </lineage>
</organism>
<dbReference type="Proteomes" id="UP000316360">
    <property type="component" value="Unassembled WGS sequence"/>
</dbReference>
<dbReference type="EMBL" id="SOKJ01000122">
    <property type="protein sequence ID" value="TET11891.1"/>
    <property type="molecule type" value="Genomic_DNA"/>
</dbReference>
<protein>
    <submittedName>
        <fullName evidence="1">HAD family hydrolase</fullName>
    </submittedName>
</protein>
<dbReference type="Gene3D" id="3.40.50.1000">
    <property type="entry name" value="HAD superfamily/HAD-like"/>
    <property type="match status" value="1"/>
</dbReference>